<dbReference type="Gene3D" id="1.25.10.50">
    <property type="match status" value="1"/>
</dbReference>
<evidence type="ECO:0000256" key="1">
    <source>
        <dbReference type="SAM" id="MobiDB-lite"/>
    </source>
</evidence>
<evidence type="ECO:0008006" key="4">
    <source>
        <dbReference type="Google" id="ProtNLM"/>
    </source>
</evidence>
<name>A0ABR0BWG6_PURLI</name>
<evidence type="ECO:0000313" key="3">
    <source>
        <dbReference type="Proteomes" id="UP001287286"/>
    </source>
</evidence>
<comment type="caution">
    <text evidence="2">The sequence shown here is derived from an EMBL/GenBank/DDBJ whole genome shotgun (WGS) entry which is preliminary data.</text>
</comment>
<reference evidence="2 3" key="1">
    <citation type="journal article" date="2024" name="Microbiol. Resour. Announc.">
        <title>Genome annotations for the ascomycete fungi Trichoderma harzianum, Trichoderma aggressivum, and Purpureocillium lilacinum.</title>
        <authorList>
            <person name="Beijen E.P.W."/>
            <person name="Ohm R.A."/>
        </authorList>
    </citation>
    <scope>NUCLEOTIDE SEQUENCE [LARGE SCALE GENOMIC DNA]</scope>
    <source>
        <strain evidence="2 3">CBS 150709</strain>
    </source>
</reference>
<gene>
    <name evidence="2" type="ORF">Purlil1_7414</name>
</gene>
<protein>
    <recommendedName>
        <fullName evidence="4">DNA mismatch repair protein HSM3 N-terminal domain-containing protein</fullName>
    </recommendedName>
</protein>
<sequence>MSLWSPVRPGGSAGDDLGAPPAGHLTSAELPRPLELEGPGLPRFQLLGPGPASASTGSRWLTQQAHLPSSTSTLPSRHPCQTTAAISPASHLCNADSQSSQMTDRVVPTVAMDSVPISGLEELQAHLQQLVDDPAVPFNLKAMDDVELQLTEAGADLGAEDNIPPLLPTLLPPLTQILKTTTQDPTPLLSLTIKLLSPLSFTRTLTIADPPSLLTALRSPLPGANLLALAIIHKAAGAPSDASILSTLPEVVEELVRCWLESLDTGVGERAARVLGDLLETDCEVIGGEGVNGVANVDGVNGTEVVKRRLPGHARLWSLILQTRPNLSLIQSRCTLEAEVDEPSRTARQVSISQGRLLRLLPRLAALNLRVISSTPFADLFMLPGVVSEQVGSGLLQWAALGMVDKSDFLMHLTLNDFFETLVSVMRVSTRSPDIDIAIKALVKTAVRNDMELGAALETLPDRTVEEEAEALRRYISGLLD</sequence>
<organism evidence="2 3">
    <name type="scientific">Purpureocillium lilacinum</name>
    <name type="common">Paecilomyces lilacinus</name>
    <dbReference type="NCBI Taxonomy" id="33203"/>
    <lineage>
        <taxon>Eukaryota</taxon>
        <taxon>Fungi</taxon>
        <taxon>Dikarya</taxon>
        <taxon>Ascomycota</taxon>
        <taxon>Pezizomycotina</taxon>
        <taxon>Sordariomycetes</taxon>
        <taxon>Hypocreomycetidae</taxon>
        <taxon>Hypocreales</taxon>
        <taxon>Ophiocordycipitaceae</taxon>
        <taxon>Purpureocillium</taxon>
    </lineage>
</organism>
<dbReference type="EMBL" id="JAWRVI010000026">
    <property type="protein sequence ID" value="KAK4088221.1"/>
    <property type="molecule type" value="Genomic_DNA"/>
</dbReference>
<feature type="region of interest" description="Disordered" evidence="1">
    <location>
        <begin position="1"/>
        <end position="58"/>
    </location>
</feature>
<evidence type="ECO:0000313" key="2">
    <source>
        <dbReference type="EMBL" id="KAK4088221.1"/>
    </source>
</evidence>
<proteinExistence type="predicted"/>
<accession>A0ABR0BWG6</accession>
<dbReference type="Proteomes" id="UP001287286">
    <property type="component" value="Unassembled WGS sequence"/>
</dbReference>
<feature type="compositionally biased region" description="Low complexity" evidence="1">
    <location>
        <begin position="29"/>
        <end position="43"/>
    </location>
</feature>
<keyword evidence="3" id="KW-1185">Reference proteome</keyword>